<dbReference type="PIRSF" id="PIRSF000136">
    <property type="entry name" value="LGO_GLO"/>
    <property type="match status" value="1"/>
</dbReference>
<dbReference type="InterPro" id="IPR016166">
    <property type="entry name" value="FAD-bd_PCMH"/>
</dbReference>
<dbReference type="InterPro" id="IPR016167">
    <property type="entry name" value="FAD-bd_PCMH_sub1"/>
</dbReference>
<dbReference type="GO" id="GO:0003885">
    <property type="term" value="F:D-arabinono-1,4-lactone oxidase activity"/>
    <property type="evidence" value="ECO:0007669"/>
    <property type="project" value="InterPro"/>
</dbReference>
<dbReference type="InterPro" id="IPR007173">
    <property type="entry name" value="ALO_C"/>
</dbReference>
<dbReference type="EC" id="1.1.3.-" evidence="3"/>
<dbReference type="STRING" id="1219011.GCA_001895045_01993"/>
<evidence type="ECO:0000313" key="4">
    <source>
        <dbReference type="Proteomes" id="UP000249091"/>
    </source>
</evidence>
<dbReference type="InterPro" id="IPR016171">
    <property type="entry name" value="Vanillyl_alc_oxidase_C-sub2"/>
</dbReference>
<proteinExistence type="predicted"/>
<name>A0A2X4TRR0_9NOCA</name>
<dbReference type="InterPro" id="IPR010031">
    <property type="entry name" value="FAD_lactone_oxidase-like"/>
</dbReference>
<dbReference type="PROSITE" id="PS51387">
    <property type="entry name" value="FAD_PCMH"/>
    <property type="match status" value="1"/>
</dbReference>
<dbReference type="PANTHER" id="PTHR43762:SF1">
    <property type="entry name" value="D-ARABINONO-1,4-LACTONE OXIDASE"/>
    <property type="match status" value="1"/>
</dbReference>
<dbReference type="InterPro" id="IPR006094">
    <property type="entry name" value="Oxid_FAD_bind_N"/>
</dbReference>
<dbReference type="SUPFAM" id="SSF56176">
    <property type="entry name" value="FAD-binding/transporter-associated domain-like"/>
    <property type="match status" value="1"/>
</dbReference>
<accession>A0A2X4TRR0</accession>
<dbReference type="InterPro" id="IPR036318">
    <property type="entry name" value="FAD-bd_PCMH-like_sf"/>
</dbReference>
<dbReference type="GO" id="GO:0071949">
    <property type="term" value="F:FAD binding"/>
    <property type="evidence" value="ECO:0007669"/>
    <property type="project" value="InterPro"/>
</dbReference>
<evidence type="ECO:0000256" key="1">
    <source>
        <dbReference type="ARBA" id="ARBA00023002"/>
    </source>
</evidence>
<feature type="domain" description="FAD-binding PCMH-type" evidence="2">
    <location>
        <begin position="13"/>
        <end position="186"/>
    </location>
</feature>
<dbReference type="Pfam" id="PF04030">
    <property type="entry name" value="ALO"/>
    <property type="match status" value="1"/>
</dbReference>
<dbReference type="Pfam" id="PF01565">
    <property type="entry name" value="FAD_binding_4"/>
    <property type="match status" value="1"/>
</dbReference>
<keyword evidence="4" id="KW-1185">Reference proteome</keyword>
<dbReference type="NCBIfam" id="TIGR01679">
    <property type="entry name" value="bact_FAD_ox"/>
    <property type="match status" value="1"/>
</dbReference>
<dbReference type="Proteomes" id="UP000249091">
    <property type="component" value="Chromosome 1"/>
</dbReference>
<dbReference type="GO" id="GO:0016020">
    <property type="term" value="C:membrane"/>
    <property type="evidence" value="ECO:0007669"/>
    <property type="project" value="InterPro"/>
</dbReference>
<dbReference type="EMBL" id="LS483468">
    <property type="protein sequence ID" value="SQI30086.1"/>
    <property type="molecule type" value="Genomic_DNA"/>
</dbReference>
<dbReference type="PANTHER" id="PTHR43762">
    <property type="entry name" value="L-GULONOLACTONE OXIDASE"/>
    <property type="match status" value="1"/>
</dbReference>
<sequence>MVLMSTWHNWARTEAASPRRFDTPSTVDDLVAVVAGAARRGDRVKAVGAGHSFTGVAVTDGTMISLDEMSGILSAEPTPTGALVTVYAGTRLRELSALLWAMGLALPNLGDIDVQSIAGAVSTGTHGTGTQFTGLAASVRALTMVLADGSVAECSPEHDPALFEAARLGLGALGVLATLTLECVPAFRLRAHEAPASLSETLADVESVRTGVDHFEFYWFPHTDGVLTKHNTRLDGPAPVQPVGRIRGLVDDELLSNGLFSAFQQVGTRAPAAIPPLNRVASRALSARTFVDRSYRVFASNRRVRFREMEYAVPAETLPAVIREIETWLRESDTRIGFPVEVRFAAPDDVWMSTAYGRETAYVAVHQYHRREHRAYFEAVEQIMRAVDGRPHWGKLHERTADDLRPTYPRFDDFLAVRDRVDPGRMFANPYLDRVLGV</sequence>
<dbReference type="KEGG" id="rcr:NCTC10994_01403"/>
<dbReference type="Gene3D" id="3.30.70.2520">
    <property type="match status" value="1"/>
</dbReference>
<dbReference type="Gene3D" id="3.30.465.10">
    <property type="match status" value="1"/>
</dbReference>
<dbReference type="Gene3D" id="1.10.45.10">
    <property type="entry name" value="Vanillyl-alcohol Oxidase, Chain A, domain 4"/>
    <property type="match status" value="1"/>
</dbReference>
<gene>
    <name evidence="3" type="primary">xyoA</name>
    <name evidence="3" type="ORF">NCTC10994_01403</name>
</gene>
<dbReference type="InterPro" id="IPR016169">
    <property type="entry name" value="FAD-bd_PCMH_sub2"/>
</dbReference>
<organism evidence="3 4">
    <name type="scientific">Rhodococcus coprophilus</name>
    <dbReference type="NCBI Taxonomy" id="38310"/>
    <lineage>
        <taxon>Bacteria</taxon>
        <taxon>Bacillati</taxon>
        <taxon>Actinomycetota</taxon>
        <taxon>Actinomycetes</taxon>
        <taxon>Mycobacteriales</taxon>
        <taxon>Nocardiaceae</taxon>
        <taxon>Rhodococcus</taxon>
    </lineage>
</organism>
<dbReference type="Gene3D" id="3.30.43.10">
    <property type="entry name" value="Uridine Diphospho-n-acetylenolpyruvylglucosamine Reductase, domain 2"/>
    <property type="match status" value="1"/>
</dbReference>
<dbReference type="AlphaFoldDB" id="A0A2X4TRR0"/>
<evidence type="ECO:0000259" key="2">
    <source>
        <dbReference type="PROSITE" id="PS51387"/>
    </source>
</evidence>
<evidence type="ECO:0000313" key="3">
    <source>
        <dbReference type="EMBL" id="SQI30086.1"/>
    </source>
</evidence>
<dbReference type="EC" id="1.1.3.41" evidence="3"/>
<dbReference type="GO" id="GO:0050582">
    <property type="term" value="F:xylitol oxidase activity"/>
    <property type="evidence" value="ECO:0007669"/>
    <property type="project" value="UniProtKB-EC"/>
</dbReference>
<reference evidence="3 4" key="1">
    <citation type="submission" date="2018-06" db="EMBL/GenBank/DDBJ databases">
        <authorList>
            <consortium name="Pathogen Informatics"/>
            <person name="Doyle S."/>
        </authorList>
    </citation>
    <scope>NUCLEOTIDE SEQUENCE [LARGE SCALE GENOMIC DNA]</scope>
    <source>
        <strain evidence="3 4">NCTC10994</strain>
    </source>
</reference>
<dbReference type="GO" id="GO:0080049">
    <property type="term" value="F:L-gulono-1,4-lactone dehydrogenase activity"/>
    <property type="evidence" value="ECO:0007669"/>
    <property type="project" value="TreeGrafter"/>
</dbReference>
<protein>
    <submittedName>
        <fullName evidence="3">L-gulonolactone oxidase</fullName>
        <ecNumber evidence="3">1.1.3.-</ecNumber>
        <ecNumber evidence="3">1.1.3.41</ecNumber>
    </submittedName>
</protein>
<keyword evidence="1 3" id="KW-0560">Oxidoreductase</keyword>